<feature type="domain" description="FAD/NAD(P)-binding" evidence="5">
    <location>
        <begin position="141"/>
        <end position="290"/>
    </location>
</feature>
<evidence type="ECO:0000313" key="6">
    <source>
        <dbReference type="EMBL" id="RSH84101.1"/>
    </source>
</evidence>
<keyword evidence="7" id="KW-1185">Reference proteome</keyword>
<dbReference type="Proteomes" id="UP000279259">
    <property type="component" value="Unassembled WGS sequence"/>
</dbReference>
<evidence type="ECO:0000259" key="5">
    <source>
        <dbReference type="Pfam" id="PF07992"/>
    </source>
</evidence>
<evidence type="ECO:0000313" key="7">
    <source>
        <dbReference type="Proteomes" id="UP000279259"/>
    </source>
</evidence>
<keyword evidence="4" id="KW-0560">Oxidoreductase</keyword>
<keyword evidence="2" id="KW-0285">Flavoprotein</keyword>
<dbReference type="OrthoDB" id="202203at2759"/>
<dbReference type="PANTHER" id="PTHR43735:SF3">
    <property type="entry name" value="FERROPTOSIS SUPPRESSOR PROTEIN 1"/>
    <property type="match status" value="1"/>
</dbReference>
<evidence type="ECO:0000256" key="3">
    <source>
        <dbReference type="ARBA" id="ARBA00022827"/>
    </source>
</evidence>
<dbReference type="GO" id="GO:0005737">
    <property type="term" value="C:cytoplasm"/>
    <property type="evidence" value="ECO:0007669"/>
    <property type="project" value="TreeGrafter"/>
</dbReference>
<dbReference type="AlphaFoldDB" id="A0A427XZ49"/>
<dbReference type="Gene3D" id="3.50.50.100">
    <property type="match status" value="1"/>
</dbReference>
<dbReference type="InterPro" id="IPR036188">
    <property type="entry name" value="FAD/NAD-bd_sf"/>
</dbReference>
<dbReference type="GO" id="GO:0050660">
    <property type="term" value="F:flavin adenine dinucleotide binding"/>
    <property type="evidence" value="ECO:0007669"/>
    <property type="project" value="TreeGrafter"/>
</dbReference>
<reference evidence="6 7" key="1">
    <citation type="submission" date="2018-11" db="EMBL/GenBank/DDBJ databases">
        <title>Genome sequence of Saitozyma podzolica DSM 27192.</title>
        <authorList>
            <person name="Aliyu H."/>
            <person name="Gorte O."/>
            <person name="Ochsenreither K."/>
        </authorList>
    </citation>
    <scope>NUCLEOTIDE SEQUENCE [LARGE SCALE GENOMIC DNA]</scope>
    <source>
        <strain evidence="6 7">DSM 27192</strain>
    </source>
</reference>
<name>A0A427XZ49_9TREE</name>
<sequence length="360" mass="38858">MHTDFKNVVVIGIGLGGANVIKALDSTLPATHRIIAICEDEYAYFPVASIRAATVPGWERKATEDARKFFAEGSRHLVLPGTEVLKINNKSVEIDRTHPGFGTEIYFDVLVYSTGSTYSFPFRPISGQSTMEEIRNSLRAEFAGEIAAQHKGKKITLAHSCSYPLDGGYWKEKAGKNLASQLRNFKVTLESHAHVDTKGLINGPITIQTFDLGNGGTATADFLITAHGLKPRSQLMAAFRPDTVDAAGFVKVKPTMQVLTKDGSLDHIFAVGDVNNADRSKQAVGADSQGNLAAANIVTYLSGNNILKLYKSAAPLGVFALGPAAGVGQIYFGLVVGNMLSARIKSKELFTHEFLETFEH</sequence>
<evidence type="ECO:0000256" key="4">
    <source>
        <dbReference type="ARBA" id="ARBA00023002"/>
    </source>
</evidence>
<proteinExistence type="inferred from homology"/>
<protein>
    <recommendedName>
        <fullName evidence="5">FAD/NAD(P)-binding domain-containing protein</fullName>
    </recommendedName>
</protein>
<dbReference type="Pfam" id="PF07992">
    <property type="entry name" value="Pyr_redox_2"/>
    <property type="match status" value="1"/>
</dbReference>
<evidence type="ECO:0000256" key="1">
    <source>
        <dbReference type="ARBA" id="ARBA00006442"/>
    </source>
</evidence>
<evidence type="ECO:0000256" key="2">
    <source>
        <dbReference type="ARBA" id="ARBA00022630"/>
    </source>
</evidence>
<dbReference type="EMBL" id="RSCD01000022">
    <property type="protein sequence ID" value="RSH84101.1"/>
    <property type="molecule type" value="Genomic_DNA"/>
</dbReference>
<dbReference type="Gene3D" id="3.50.50.60">
    <property type="entry name" value="FAD/NAD(P)-binding domain"/>
    <property type="match status" value="1"/>
</dbReference>
<gene>
    <name evidence="6" type="ORF">EHS25_005346</name>
</gene>
<dbReference type="STRING" id="1890683.A0A427XZ49"/>
<dbReference type="GO" id="GO:0004174">
    <property type="term" value="F:electron-transferring-flavoprotein dehydrogenase activity"/>
    <property type="evidence" value="ECO:0007669"/>
    <property type="project" value="TreeGrafter"/>
</dbReference>
<dbReference type="InterPro" id="IPR023753">
    <property type="entry name" value="FAD/NAD-binding_dom"/>
</dbReference>
<keyword evidence="3" id="KW-0274">FAD</keyword>
<accession>A0A427XZ49</accession>
<comment type="caution">
    <text evidence="6">The sequence shown here is derived from an EMBL/GenBank/DDBJ whole genome shotgun (WGS) entry which is preliminary data.</text>
</comment>
<comment type="similarity">
    <text evidence="1">Belongs to the FAD-dependent oxidoreductase family.</text>
</comment>
<dbReference type="PANTHER" id="PTHR43735">
    <property type="entry name" value="APOPTOSIS-INDUCING FACTOR 1"/>
    <property type="match status" value="1"/>
</dbReference>
<organism evidence="6 7">
    <name type="scientific">Saitozyma podzolica</name>
    <dbReference type="NCBI Taxonomy" id="1890683"/>
    <lineage>
        <taxon>Eukaryota</taxon>
        <taxon>Fungi</taxon>
        <taxon>Dikarya</taxon>
        <taxon>Basidiomycota</taxon>
        <taxon>Agaricomycotina</taxon>
        <taxon>Tremellomycetes</taxon>
        <taxon>Tremellales</taxon>
        <taxon>Trimorphomycetaceae</taxon>
        <taxon>Saitozyma</taxon>
    </lineage>
</organism>
<dbReference type="SUPFAM" id="SSF51905">
    <property type="entry name" value="FAD/NAD(P)-binding domain"/>
    <property type="match status" value="1"/>
</dbReference>